<organism evidence="2 3">
    <name type="scientific">Anaerotignum faecicola</name>
    <dbReference type="NCBI Taxonomy" id="2358141"/>
    <lineage>
        <taxon>Bacteria</taxon>
        <taxon>Bacillati</taxon>
        <taxon>Bacillota</taxon>
        <taxon>Clostridia</taxon>
        <taxon>Lachnospirales</taxon>
        <taxon>Anaerotignaceae</taxon>
        <taxon>Anaerotignum</taxon>
    </lineage>
</organism>
<name>A0A401LDB6_9FIRM</name>
<protein>
    <submittedName>
        <fullName evidence="2">Uncharacterized protein</fullName>
    </submittedName>
</protein>
<accession>A0A401LDB6</accession>
<sequence length="144" mass="16859">MFTKPKNGWTEIHLEDFEGLGSYIQDIPVMVLDRGVQSVQERTPLKLWFDEEESAFTLTADEETKIVTEGNFGAEEYHIKCAKLDLIREIKNDIEKYFSDWVTFSEDYAYAEEEAEAQEIYQKREKMLKKKLAALEAALQKYTE</sequence>
<dbReference type="EMBL" id="BHVZ01000001">
    <property type="protein sequence ID" value="GCB29365.1"/>
    <property type="molecule type" value="Genomic_DNA"/>
</dbReference>
<reference evidence="2 3" key="1">
    <citation type="submission" date="2018-10" db="EMBL/GenBank/DDBJ databases">
        <title>Draft Genome Sequence of Anaerotignum sp. KCTC 15736.</title>
        <authorList>
            <person name="Choi S.H."/>
            <person name="Kim J.S."/>
            <person name="Kang S.W."/>
            <person name="Lee J.S."/>
            <person name="Park S.H."/>
        </authorList>
    </citation>
    <scope>NUCLEOTIDE SEQUENCE [LARGE SCALE GENOMIC DNA]</scope>
    <source>
        <strain evidence="2 3">KCTC 15736</strain>
    </source>
</reference>
<gene>
    <name evidence="2" type="ORF">KGMB03357_10260</name>
</gene>
<dbReference type="OrthoDB" id="2086320at2"/>
<evidence type="ECO:0000313" key="3">
    <source>
        <dbReference type="Proteomes" id="UP000287361"/>
    </source>
</evidence>
<proteinExistence type="predicted"/>
<keyword evidence="3" id="KW-1185">Reference proteome</keyword>
<feature type="coiled-coil region" evidence="1">
    <location>
        <begin position="110"/>
        <end position="138"/>
    </location>
</feature>
<comment type="caution">
    <text evidence="2">The sequence shown here is derived from an EMBL/GenBank/DDBJ whole genome shotgun (WGS) entry which is preliminary data.</text>
</comment>
<evidence type="ECO:0000256" key="1">
    <source>
        <dbReference type="SAM" id="Coils"/>
    </source>
</evidence>
<dbReference type="Proteomes" id="UP000287361">
    <property type="component" value="Unassembled WGS sequence"/>
</dbReference>
<keyword evidence="1" id="KW-0175">Coiled coil</keyword>
<dbReference type="AlphaFoldDB" id="A0A401LDB6"/>
<evidence type="ECO:0000313" key="2">
    <source>
        <dbReference type="EMBL" id="GCB29365.1"/>
    </source>
</evidence>